<keyword evidence="3" id="KW-1185">Reference proteome</keyword>
<evidence type="ECO:0000313" key="3">
    <source>
        <dbReference type="Proteomes" id="UP001319180"/>
    </source>
</evidence>
<accession>A0AAP2DBJ7</accession>
<dbReference type="GO" id="GO:0016787">
    <property type="term" value="F:hydrolase activity"/>
    <property type="evidence" value="ECO:0007669"/>
    <property type="project" value="UniProtKB-KW"/>
</dbReference>
<dbReference type="Gene3D" id="3.40.50.1820">
    <property type="entry name" value="alpha/beta hydrolase"/>
    <property type="match status" value="1"/>
</dbReference>
<sequence>MNFAHARTVVFITGAFVSHFGWDPWKDHFESKGFMCLAPPWPFKDASPDELRQRHPHDLELATLTLGEVIDHYAAIVQSLQERPIVIGHSLGGLITQVIVNRGLAAAGVAIHSVPPFGVIPYALSFLRAGWKALGLFTSLRETYFMSFKDWQYAFVNGMPLAGQQQAYQQNVIPESKTVVRGGLTRVAKVDFEKPHAPLLLTSGSEDRIIPARLNYRNFKRYPQNGSVTEYKEFTGRNHFVLGQSTWKEDADYILEWLARLR</sequence>
<dbReference type="InterPro" id="IPR029058">
    <property type="entry name" value="AB_hydrolase_fold"/>
</dbReference>
<evidence type="ECO:0000313" key="2">
    <source>
        <dbReference type="EMBL" id="MBT1687895.1"/>
    </source>
</evidence>
<dbReference type="RefSeq" id="WP_254091124.1">
    <property type="nucleotide sequence ID" value="NZ_JAHESC010000021.1"/>
</dbReference>
<organism evidence="2 3">
    <name type="scientific">Dawidia soli</name>
    <dbReference type="NCBI Taxonomy" id="2782352"/>
    <lineage>
        <taxon>Bacteria</taxon>
        <taxon>Pseudomonadati</taxon>
        <taxon>Bacteroidota</taxon>
        <taxon>Cytophagia</taxon>
        <taxon>Cytophagales</taxon>
        <taxon>Chryseotaleaceae</taxon>
        <taxon>Dawidia</taxon>
    </lineage>
</organism>
<gene>
    <name evidence="2" type="ORF">KK078_15100</name>
</gene>
<protein>
    <submittedName>
        <fullName evidence="2">Alpha/beta hydrolase</fullName>
    </submittedName>
</protein>
<reference evidence="2 3" key="1">
    <citation type="submission" date="2021-05" db="EMBL/GenBank/DDBJ databases">
        <title>A Polyphasic approach of four new species of the genus Ohtaekwangia: Ohtaekwangia histidinii sp. nov., Ohtaekwangia cretensis sp. nov., Ohtaekwangia indiensis sp. nov., Ohtaekwangia reichenbachii sp. nov. from diverse environment.</title>
        <authorList>
            <person name="Octaviana S."/>
        </authorList>
    </citation>
    <scope>NUCLEOTIDE SEQUENCE [LARGE SCALE GENOMIC DNA]</scope>
    <source>
        <strain evidence="2 3">PWU37</strain>
    </source>
</reference>
<dbReference type="SUPFAM" id="SSF53474">
    <property type="entry name" value="alpha/beta-Hydrolases"/>
    <property type="match status" value="1"/>
</dbReference>
<dbReference type="Pfam" id="PF12697">
    <property type="entry name" value="Abhydrolase_6"/>
    <property type="match status" value="1"/>
</dbReference>
<dbReference type="InterPro" id="IPR000073">
    <property type="entry name" value="AB_hydrolase_1"/>
</dbReference>
<evidence type="ECO:0000259" key="1">
    <source>
        <dbReference type="Pfam" id="PF12697"/>
    </source>
</evidence>
<feature type="domain" description="AB hydrolase-1" evidence="1">
    <location>
        <begin position="9"/>
        <end position="242"/>
    </location>
</feature>
<proteinExistence type="predicted"/>
<dbReference type="AlphaFoldDB" id="A0AAP2DBJ7"/>
<dbReference type="Proteomes" id="UP001319180">
    <property type="component" value="Unassembled WGS sequence"/>
</dbReference>
<dbReference type="EMBL" id="JAHESC010000021">
    <property type="protein sequence ID" value="MBT1687895.1"/>
    <property type="molecule type" value="Genomic_DNA"/>
</dbReference>
<comment type="caution">
    <text evidence="2">The sequence shown here is derived from an EMBL/GenBank/DDBJ whole genome shotgun (WGS) entry which is preliminary data.</text>
</comment>
<keyword evidence="2" id="KW-0378">Hydrolase</keyword>
<name>A0AAP2DBJ7_9BACT</name>